<organism evidence="6 7">
    <name type="scientific">Thalassotalea castellviae</name>
    <dbReference type="NCBI Taxonomy" id="3075612"/>
    <lineage>
        <taxon>Bacteria</taxon>
        <taxon>Pseudomonadati</taxon>
        <taxon>Pseudomonadota</taxon>
        <taxon>Gammaproteobacteria</taxon>
        <taxon>Alteromonadales</taxon>
        <taxon>Colwelliaceae</taxon>
        <taxon>Thalassotalea</taxon>
    </lineage>
</organism>
<dbReference type="CDD" id="cd00552">
    <property type="entry name" value="RaiA"/>
    <property type="match status" value="1"/>
</dbReference>
<dbReference type="InterPro" id="IPR036567">
    <property type="entry name" value="RHF-like"/>
</dbReference>
<dbReference type="RefSeq" id="WP_311583811.1">
    <property type="nucleotide sequence ID" value="NZ_JAVRIF010000009.1"/>
</dbReference>
<dbReference type="Proteomes" id="UP001266357">
    <property type="component" value="Unassembled WGS sequence"/>
</dbReference>
<accession>A0ABU3A401</accession>
<dbReference type="InterPro" id="IPR003489">
    <property type="entry name" value="RHF/RaiA"/>
</dbReference>
<name>A0ABU3A401_9GAMM</name>
<proteinExistence type="inferred from homology"/>
<sequence length="111" mass="12345">MKITISGHHVEITDAIKQAIESKFAKIAKHFPDLMTIDSVITVEPHEQKLEVTTLYEGQKVSVKASGKELYSAIAAASKKLQAALKHRKGVLKKKLNEKYQVKQSDGFMPV</sequence>
<evidence type="ECO:0000256" key="1">
    <source>
        <dbReference type="ARBA" id="ARBA00022845"/>
    </source>
</evidence>
<dbReference type="NCBIfam" id="TIGR00741">
    <property type="entry name" value="yfiA"/>
    <property type="match status" value="1"/>
</dbReference>
<dbReference type="Pfam" id="PF02482">
    <property type="entry name" value="Ribosomal_S30AE"/>
    <property type="match status" value="1"/>
</dbReference>
<comment type="similarity">
    <text evidence="2">Belongs to the HPF/YfiA ribosome-associated protein family. Short HPF subfamily.</text>
</comment>
<evidence type="ECO:0000256" key="3">
    <source>
        <dbReference type="ARBA" id="ARBA00038695"/>
    </source>
</evidence>
<evidence type="ECO:0000313" key="7">
    <source>
        <dbReference type="Proteomes" id="UP001266357"/>
    </source>
</evidence>
<dbReference type="PANTHER" id="PTHR33231:SF1">
    <property type="entry name" value="30S RIBOSOMAL PROTEIN"/>
    <property type="match status" value="1"/>
</dbReference>
<comment type="subunit">
    <text evidence="3">Associates exclusively with 100S ribosomes, which are dimers of 70S ribosomes.</text>
</comment>
<keyword evidence="1" id="KW-0810">Translation regulation</keyword>
<evidence type="ECO:0000256" key="4">
    <source>
        <dbReference type="ARBA" id="ARBA00041148"/>
    </source>
</evidence>
<protein>
    <recommendedName>
        <fullName evidence="4">Ribosome hibernation promoting factor</fullName>
    </recommendedName>
    <alternativeName>
        <fullName evidence="5">Hibernation factor HPF</fullName>
    </alternativeName>
</protein>
<dbReference type="InterPro" id="IPR050574">
    <property type="entry name" value="HPF/YfiA_ribosome-assoc"/>
</dbReference>
<gene>
    <name evidence="6" type="primary">raiA</name>
    <name evidence="6" type="ORF">RM573_14930</name>
</gene>
<comment type="caution">
    <text evidence="6">The sequence shown here is derived from an EMBL/GenBank/DDBJ whole genome shotgun (WGS) entry which is preliminary data.</text>
</comment>
<dbReference type="Gene3D" id="3.30.160.100">
    <property type="entry name" value="Ribosome hibernation promotion factor-like"/>
    <property type="match status" value="1"/>
</dbReference>
<evidence type="ECO:0000313" key="6">
    <source>
        <dbReference type="EMBL" id="MDT0604894.1"/>
    </source>
</evidence>
<keyword evidence="7" id="KW-1185">Reference proteome</keyword>
<dbReference type="EMBL" id="JAVRIF010000009">
    <property type="protein sequence ID" value="MDT0604894.1"/>
    <property type="molecule type" value="Genomic_DNA"/>
</dbReference>
<evidence type="ECO:0000256" key="5">
    <source>
        <dbReference type="ARBA" id="ARBA00041319"/>
    </source>
</evidence>
<reference evidence="6 7" key="1">
    <citation type="submission" date="2023-09" db="EMBL/GenBank/DDBJ databases">
        <authorList>
            <person name="Rey-Velasco X."/>
        </authorList>
    </citation>
    <scope>NUCLEOTIDE SEQUENCE [LARGE SCALE GENOMIC DNA]</scope>
    <source>
        <strain evidence="6 7">W431</strain>
    </source>
</reference>
<evidence type="ECO:0000256" key="2">
    <source>
        <dbReference type="ARBA" id="ARBA00038434"/>
    </source>
</evidence>
<dbReference type="PANTHER" id="PTHR33231">
    <property type="entry name" value="30S RIBOSOMAL PROTEIN"/>
    <property type="match status" value="1"/>
</dbReference>
<dbReference type="SUPFAM" id="SSF69754">
    <property type="entry name" value="Ribosome binding protein Y (YfiA homologue)"/>
    <property type="match status" value="1"/>
</dbReference>